<dbReference type="Gene3D" id="2.60.40.10">
    <property type="entry name" value="Immunoglobulins"/>
    <property type="match status" value="1"/>
</dbReference>
<dbReference type="InterPro" id="IPR015171">
    <property type="entry name" value="Cyc-maltodext_N"/>
</dbReference>
<dbReference type="InterPro" id="IPR017853">
    <property type="entry name" value="GH"/>
</dbReference>
<dbReference type="PANTHER" id="PTHR10357">
    <property type="entry name" value="ALPHA-AMYLASE FAMILY MEMBER"/>
    <property type="match status" value="1"/>
</dbReference>
<gene>
    <name evidence="5" type="ORF">J2X04_002797</name>
</gene>
<keyword evidence="3" id="KW-0732">Signal</keyword>
<feature type="domain" description="Glycosyl hydrolase family 13 catalytic" evidence="4">
    <location>
        <begin position="130"/>
        <end position="527"/>
    </location>
</feature>
<dbReference type="SMART" id="SM00642">
    <property type="entry name" value="Aamy"/>
    <property type="match status" value="1"/>
</dbReference>
<dbReference type="InterPro" id="IPR006047">
    <property type="entry name" value="GH13_cat_dom"/>
</dbReference>
<keyword evidence="2 5" id="KW-0326">Glycosidase</keyword>
<dbReference type="SUPFAM" id="SSF51011">
    <property type="entry name" value="Glycosyl hydrolase domain"/>
    <property type="match status" value="1"/>
</dbReference>
<dbReference type="InterPro" id="IPR013780">
    <property type="entry name" value="Glyco_hydro_b"/>
</dbReference>
<feature type="signal peptide" evidence="3">
    <location>
        <begin position="1"/>
        <end position="19"/>
    </location>
</feature>
<dbReference type="Pfam" id="PF10438">
    <property type="entry name" value="Cyc-maltodext_C"/>
    <property type="match status" value="1"/>
</dbReference>
<evidence type="ECO:0000256" key="1">
    <source>
        <dbReference type="ARBA" id="ARBA00022801"/>
    </source>
</evidence>
<dbReference type="Proteomes" id="UP001267878">
    <property type="component" value="Unassembled WGS sequence"/>
</dbReference>
<evidence type="ECO:0000313" key="6">
    <source>
        <dbReference type="Proteomes" id="UP001267878"/>
    </source>
</evidence>
<proteinExistence type="predicted"/>
<dbReference type="CDD" id="cd11340">
    <property type="entry name" value="AmyAc_bac_CMD_like_3"/>
    <property type="match status" value="1"/>
</dbReference>
<dbReference type="Gene3D" id="3.20.20.80">
    <property type="entry name" value="Glycosidases"/>
    <property type="match status" value="1"/>
</dbReference>
<name>A0ABU1VSF4_9GAMM</name>
<evidence type="ECO:0000259" key="4">
    <source>
        <dbReference type="SMART" id="SM00642"/>
    </source>
</evidence>
<dbReference type="Pfam" id="PF00128">
    <property type="entry name" value="Alpha-amylase"/>
    <property type="match status" value="1"/>
</dbReference>
<dbReference type="SUPFAM" id="SSF51445">
    <property type="entry name" value="(Trans)glycosidases"/>
    <property type="match status" value="1"/>
</dbReference>
<evidence type="ECO:0000256" key="3">
    <source>
        <dbReference type="SAM" id="SignalP"/>
    </source>
</evidence>
<dbReference type="InterPro" id="IPR019492">
    <property type="entry name" value="Cyclo-malto-dextrinase_C"/>
</dbReference>
<dbReference type="Pfam" id="PF09087">
    <property type="entry name" value="Cyc-maltodext_N"/>
    <property type="match status" value="1"/>
</dbReference>
<evidence type="ECO:0000256" key="2">
    <source>
        <dbReference type="ARBA" id="ARBA00023295"/>
    </source>
</evidence>
<dbReference type="GO" id="GO:0016798">
    <property type="term" value="F:hydrolase activity, acting on glycosyl bonds"/>
    <property type="evidence" value="ECO:0007669"/>
    <property type="project" value="UniProtKB-KW"/>
</dbReference>
<reference evidence="5 6" key="1">
    <citation type="submission" date="2023-07" db="EMBL/GenBank/DDBJ databases">
        <title>Sorghum-associated microbial communities from plants grown in Nebraska, USA.</title>
        <authorList>
            <person name="Schachtman D."/>
        </authorList>
    </citation>
    <scope>NUCLEOTIDE SEQUENCE [LARGE SCALE GENOMIC DNA]</scope>
    <source>
        <strain evidence="5 6">BE187</strain>
    </source>
</reference>
<dbReference type="Gene3D" id="2.60.40.1180">
    <property type="entry name" value="Golgi alpha-mannosidase II"/>
    <property type="match status" value="1"/>
</dbReference>
<evidence type="ECO:0000313" key="5">
    <source>
        <dbReference type="EMBL" id="MDR7100416.1"/>
    </source>
</evidence>
<accession>A0ABU1VSF4</accession>
<dbReference type="EMBL" id="JAVDVW010000002">
    <property type="protein sequence ID" value="MDR7100416.1"/>
    <property type="molecule type" value="Genomic_DNA"/>
</dbReference>
<dbReference type="InterPro" id="IPR013783">
    <property type="entry name" value="Ig-like_fold"/>
</dbReference>
<protein>
    <submittedName>
        <fullName evidence="5">Glycosidase</fullName>
    </submittedName>
</protein>
<sequence length="634" mass="70178">MRLLVTLCFALLFSTAASAREFAIDHLEPASWWVGMKHDRVELMVHGDGIAMLTPRLAHPGISIAGVEKTGNPNYLFVTLAIAPDAKPGGLEIEFLDGAKVALRHPWRLDAREAGSAQRHGFDATEAIYLLTPDRFANAEPGNDSVAGMVERANRADANGRHGGDIAGIRRHLDYIAGMGFTQLWPTPLLENNQPGYSYHGYAITDLYRTDPRFGSNEDYRALSREARRHGLGLIMDVVLNHVGDHHWWMADPPAPDWFNRTAGYAGTNNRRTTVQDPHAAPEDKALFVEGWFVKSMPDLNQRNPHLATYLIQNTLWWIEYAGLTGIREDTFGYADTAFLSAWGRAVMDEYPDFAMVGEEWSANPAIVAHWQRGKVNPDGHVPYMPSMMDFPLQIALRTALAQPEGWDSGWIGLYEMLANDFLYPDPGRLVVFAENHDSARMLAHLGGDVALWKLAMAYVATVRGTPQFYYGSEVLLQGPRERNDGELRADMPGGWGGDTGNAFTGKGLSPAQRDAQQYVRALFNWRKRSPAVQHGKLQHFAPADGVYVYFRYDGQDTVMVALNRNPGAVSLALDRFADFIPAGSRGHDALTGKPIVLDAALPLAGKSATIIEIAPREDRAHREVQARRSASGE</sequence>
<organism evidence="5 6">
    <name type="scientific">Agrilutibacter niabensis</name>
    <dbReference type="NCBI Taxonomy" id="380628"/>
    <lineage>
        <taxon>Bacteria</taxon>
        <taxon>Pseudomonadati</taxon>
        <taxon>Pseudomonadota</taxon>
        <taxon>Gammaproteobacteria</taxon>
        <taxon>Lysobacterales</taxon>
        <taxon>Lysobacteraceae</taxon>
        <taxon>Agrilutibacter</taxon>
    </lineage>
</organism>
<dbReference type="SUPFAM" id="SSF81296">
    <property type="entry name" value="E set domains"/>
    <property type="match status" value="1"/>
</dbReference>
<dbReference type="InterPro" id="IPR014756">
    <property type="entry name" value="Ig_E-set"/>
</dbReference>
<keyword evidence="6" id="KW-1185">Reference proteome</keyword>
<dbReference type="RefSeq" id="WP_310055151.1">
    <property type="nucleotide sequence ID" value="NZ_JAVDVW010000002.1"/>
</dbReference>
<feature type="chain" id="PRO_5046707088" evidence="3">
    <location>
        <begin position="20"/>
        <end position="634"/>
    </location>
</feature>
<comment type="caution">
    <text evidence="5">The sequence shown here is derived from an EMBL/GenBank/DDBJ whole genome shotgun (WGS) entry which is preliminary data.</text>
</comment>
<dbReference type="PANTHER" id="PTHR10357:SF210">
    <property type="entry name" value="MALTODEXTRIN GLUCOSIDASE"/>
    <property type="match status" value="1"/>
</dbReference>
<keyword evidence="1" id="KW-0378">Hydrolase</keyword>